<dbReference type="SUPFAM" id="SSF144064">
    <property type="entry name" value="Heme iron utilization protein-like"/>
    <property type="match status" value="1"/>
</dbReference>
<evidence type="ECO:0000313" key="3">
    <source>
        <dbReference type="Proteomes" id="UP000243778"/>
    </source>
</evidence>
<dbReference type="InterPro" id="IPR007845">
    <property type="entry name" value="HemS/ChuX_dom"/>
</dbReference>
<dbReference type="Proteomes" id="UP000243778">
    <property type="component" value="Unassembled WGS sequence"/>
</dbReference>
<keyword evidence="3" id="KW-1185">Reference proteome</keyword>
<dbReference type="STRING" id="1007099.SAMN05216287_0019"/>
<gene>
    <name evidence="2" type="ORF">SAMN05216287_0019</name>
</gene>
<name>A0A1H2QDX5_9PSED</name>
<evidence type="ECO:0000313" key="2">
    <source>
        <dbReference type="EMBL" id="SDW05356.1"/>
    </source>
</evidence>
<dbReference type="GO" id="GO:0006826">
    <property type="term" value="P:iron ion transport"/>
    <property type="evidence" value="ECO:0007669"/>
    <property type="project" value="InterPro"/>
</dbReference>
<dbReference type="InterPro" id="IPR053733">
    <property type="entry name" value="Heme_Transport_Util_sf"/>
</dbReference>
<dbReference type="Gene3D" id="3.40.1570.10">
    <property type="entry name" value="HemS/ChuS/ChuX like domains"/>
    <property type="match status" value="2"/>
</dbReference>
<sequence>MSLSPPGASSASRLYQAWQSLREQQPHLRARDAAAALGVSEAELIASRIGLDAVRLRPEWAALLPALGDLGQVMALTRNEQCVHERKGPYREVSIAPNGQMGLVVSPDIDLRFFLSGWAFAFAIVEQTDHGAHRSLQFFDRQGAAVHKVFLTEASEVSAWEPLIQRFRAESKSAELELQAAAEPEATVADASVDVEALRADWADLKDTHHFHAMLRKHAVARTQALRLAGAEWAEPLQSAELPRTLDVAGVREVPVMVFVGNRHCIQIHTGPVRNLRWMGEWFNVLDPLFNLHLKTSGVHELWRVRKPSIDGVVTSLEAFDADGELVLQLFGERKPGTPERQDWRTLAEQASVLEG</sequence>
<dbReference type="CDD" id="cd16830">
    <property type="entry name" value="HemS-like_N"/>
    <property type="match status" value="1"/>
</dbReference>
<accession>A0A1H2QDX5</accession>
<evidence type="ECO:0000259" key="1">
    <source>
        <dbReference type="Pfam" id="PF05171"/>
    </source>
</evidence>
<dbReference type="CDD" id="cd16831">
    <property type="entry name" value="HemS-like_C"/>
    <property type="match status" value="1"/>
</dbReference>
<dbReference type="RefSeq" id="WP_090223563.1">
    <property type="nucleotide sequence ID" value="NZ_FNNU01000001.1"/>
</dbReference>
<proteinExistence type="predicted"/>
<organism evidence="2 3">
    <name type="scientific">Pseudomonas kuykendallii</name>
    <dbReference type="NCBI Taxonomy" id="1007099"/>
    <lineage>
        <taxon>Bacteria</taxon>
        <taxon>Pseudomonadati</taxon>
        <taxon>Pseudomonadota</taxon>
        <taxon>Gammaproteobacteria</taxon>
        <taxon>Pseudomonadales</taxon>
        <taxon>Pseudomonadaceae</taxon>
        <taxon>Pseudomonas</taxon>
    </lineage>
</organism>
<dbReference type="Pfam" id="PF05171">
    <property type="entry name" value="HemS"/>
    <property type="match status" value="2"/>
</dbReference>
<dbReference type="OrthoDB" id="316630at2"/>
<reference evidence="3" key="1">
    <citation type="submission" date="2016-10" db="EMBL/GenBank/DDBJ databases">
        <authorList>
            <person name="Varghese N."/>
            <person name="Submissions S."/>
        </authorList>
    </citation>
    <scope>NUCLEOTIDE SEQUENCE [LARGE SCALE GENOMIC DNA]</scope>
    <source>
        <strain evidence="3">NRRL B-59562</strain>
    </source>
</reference>
<feature type="domain" description="Haemin-degrading HemS/ChuX" evidence="1">
    <location>
        <begin position="220"/>
        <end position="350"/>
    </location>
</feature>
<protein>
    <submittedName>
        <fullName evidence="2">Putative hemin transport protein</fullName>
    </submittedName>
</protein>
<dbReference type="EMBL" id="FNNU01000001">
    <property type="protein sequence ID" value="SDW05356.1"/>
    <property type="molecule type" value="Genomic_DNA"/>
</dbReference>
<feature type="domain" description="Haemin-degrading HemS/ChuX" evidence="1">
    <location>
        <begin position="38"/>
        <end position="167"/>
    </location>
</feature>
<dbReference type="AlphaFoldDB" id="A0A1H2QDX5"/>